<evidence type="ECO:0000313" key="3">
    <source>
        <dbReference type="EMBL" id="GAA3710546.1"/>
    </source>
</evidence>
<reference evidence="4" key="1">
    <citation type="journal article" date="2019" name="Int. J. Syst. Evol. Microbiol.">
        <title>The Global Catalogue of Microorganisms (GCM) 10K type strain sequencing project: providing services to taxonomists for standard genome sequencing and annotation.</title>
        <authorList>
            <consortium name="The Broad Institute Genomics Platform"/>
            <consortium name="The Broad Institute Genome Sequencing Center for Infectious Disease"/>
            <person name="Wu L."/>
            <person name="Ma J."/>
        </authorList>
    </citation>
    <scope>NUCLEOTIDE SEQUENCE [LARGE SCALE GENOMIC DNA]</scope>
    <source>
        <strain evidence="4">JCM 16548</strain>
    </source>
</reference>
<protein>
    <submittedName>
        <fullName evidence="3">Uncharacterized protein</fullName>
    </submittedName>
</protein>
<keyword evidence="2" id="KW-1133">Transmembrane helix</keyword>
<evidence type="ECO:0000256" key="1">
    <source>
        <dbReference type="SAM" id="MobiDB-lite"/>
    </source>
</evidence>
<keyword evidence="2" id="KW-0812">Transmembrane</keyword>
<name>A0ABP7DV20_9ACTN</name>
<accession>A0ABP7DV20</accession>
<feature type="region of interest" description="Disordered" evidence="1">
    <location>
        <begin position="43"/>
        <end position="117"/>
    </location>
</feature>
<dbReference type="RefSeq" id="WP_344813327.1">
    <property type="nucleotide sequence ID" value="NZ_BAAAYX010000013.1"/>
</dbReference>
<keyword evidence="4" id="KW-1185">Reference proteome</keyword>
<sequence>MMLLEVDPNLVRPGWTPLVVIVLLGVVLFFLGRSMIKQFGRIDVPDAADVDPDPTGPATGTGVPTAVDPDPSTPARDSDGAAPREAGPPAASAPGPRIPDLRSRTHEGGRTAPPDQR</sequence>
<gene>
    <name evidence="3" type="ORF">GCM10022204_31250</name>
</gene>
<feature type="compositionally biased region" description="Basic and acidic residues" evidence="1">
    <location>
        <begin position="99"/>
        <end position="109"/>
    </location>
</feature>
<feature type="transmembrane region" description="Helical" evidence="2">
    <location>
        <begin position="15"/>
        <end position="32"/>
    </location>
</feature>
<proteinExistence type="predicted"/>
<organism evidence="3 4">
    <name type="scientific">Microlunatus aurantiacus</name>
    <dbReference type="NCBI Taxonomy" id="446786"/>
    <lineage>
        <taxon>Bacteria</taxon>
        <taxon>Bacillati</taxon>
        <taxon>Actinomycetota</taxon>
        <taxon>Actinomycetes</taxon>
        <taxon>Propionibacteriales</taxon>
        <taxon>Propionibacteriaceae</taxon>
        <taxon>Microlunatus</taxon>
    </lineage>
</organism>
<feature type="compositionally biased region" description="Low complexity" evidence="1">
    <location>
        <begin position="56"/>
        <end position="67"/>
    </location>
</feature>
<dbReference type="EMBL" id="BAAAYX010000013">
    <property type="protein sequence ID" value="GAA3710546.1"/>
    <property type="molecule type" value="Genomic_DNA"/>
</dbReference>
<evidence type="ECO:0000256" key="2">
    <source>
        <dbReference type="SAM" id="Phobius"/>
    </source>
</evidence>
<dbReference type="Proteomes" id="UP001500051">
    <property type="component" value="Unassembled WGS sequence"/>
</dbReference>
<evidence type="ECO:0000313" key="4">
    <source>
        <dbReference type="Proteomes" id="UP001500051"/>
    </source>
</evidence>
<feature type="compositionally biased region" description="Low complexity" evidence="1">
    <location>
        <begin position="80"/>
        <end position="95"/>
    </location>
</feature>
<comment type="caution">
    <text evidence="3">The sequence shown here is derived from an EMBL/GenBank/DDBJ whole genome shotgun (WGS) entry which is preliminary data.</text>
</comment>
<keyword evidence="2" id="KW-0472">Membrane</keyword>